<proteinExistence type="predicted"/>
<dbReference type="InterPro" id="IPR050109">
    <property type="entry name" value="HTH-type_TetR-like_transc_reg"/>
</dbReference>
<dbReference type="GO" id="GO:0000976">
    <property type="term" value="F:transcription cis-regulatory region binding"/>
    <property type="evidence" value="ECO:0007669"/>
    <property type="project" value="TreeGrafter"/>
</dbReference>
<evidence type="ECO:0000259" key="3">
    <source>
        <dbReference type="PROSITE" id="PS50977"/>
    </source>
</evidence>
<protein>
    <submittedName>
        <fullName evidence="4">Probable transcriptional regulatory protein TetR</fullName>
    </submittedName>
</protein>
<gene>
    <name evidence="4" type="ORF">ERS075527_02550</name>
</gene>
<sequence length="285" mass="31799">MWRIPVSRRTTSCPLAWFVCWKYGTVCPYSQCLEIPETCTWRYARRGGRWSVYDVGVSTQVYPERGLPELTGDARVDRWREHRAKVRAELVEATLNAIDELGPDLSIDDVLKSAGISRPKLYRFFTDKEALFAAVAMRVQELVVERVVSNIDLSVSLLELFRTGMAGYVDLVDERPNLVRFLLGVQYVNATSLIESGRPLSDAIAQLVGSVFSSRGGNADHIEYVIDAMLASTGIAVLRWFDEPVISKETLVDELVVYVWGGLAASAKARGVELNPDDPILLPTD</sequence>
<dbReference type="AlphaFoldDB" id="A0AB33T5W6"/>
<name>A0AB33T5W6_9MYCO</name>
<evidence type="ECO:0000313" key="5">
    <source>
        <dbReference type="Proteomes" id="UP000038487"/>
    </source>
</evidence>
<dbReference type="Proteomes" id="UP000038487">
    <property type="component" value="Unassembled WGS sequence"/>
</dbReference>
<feature type="DNA-binding region" description="H-T-H motif" evidence="2">
    <location>
        <begin position="106"/>
        <end position="125"/>
    </location>
</feature>
<comment type="caution">
    <text evidence="4">The sequence shown here is derived from an EMBL/GenBank/DDBJ whole genome shotgun (WGS) entry which is preliminary data.</text>
</comment>
<feature type="domain" description="HTH tetR-type" evidence="3">
    <location>
        <begin position="84"/>
        <end position="143"/>
    </location>
</feature>
<dbReference type="PROSITE" id="PS01081">
    <property type="entry name" value="HTH_TETR_1"/>
    <property type="match status" value="1"/>
</dbReference>
<dbReference type="GO" id="GO:0003700">
    <property type="term" value="F:DNA-binding transcription factor activity"/>
    <property type="evidence" value="ECO:0007669"/>
    <property type="project" value="TreeGrafter"/>
</dbReference>
<keyword evidence="1 2" id="KW-0238">DNA-binding</keyword>
<dbReference type="PANTHER" id="PTHR30055">
    <property type="entry name" value="HTH-TYPE TRANSCRIPTIONAL REGULATOR RUTR"/>
    <property type="match status" value="1"/>
</dbReference>
<reference evidence="4 5" key="1">
    <citation type="submission" date="2015-03" db="EMBL/GenBank/DDBJ databases">
        <authorList>
            <consortium name="Pathogen Informatics"/>
            <person name="Murphy D."/>
        </authorList>
    </citation>
    <scope>NUCLEOTIDE SEQUENCE [LARGE SCALE GENOMIC DNA]</scope>
    <source>
        <strain evidence="4 5">PAP036</strain>
    </source>
</reference>
<dbReference type="Pfam" id="PF00440">
    <property type="entry name" value="TetR_N"/>
    <property type="match status" value="1"/>
</dbReference>
<dbReference type="SUPFAM" id="SSF46689">
    <property type="entry name" value="Homeodomain-like"/>
    <property type="match status" value="1"/>
</dbReference>
<dbReference type="EMBL" id="CSUW01000005">
    <property type="protein sequence ID" value="CPT33131.1"/>
    <property type="molecule type" value="Genomic_DNA"/>
</dbReference>
<dbReference type="InterPro" id="IPR023772">
    <property type="entry name" value="DNA-bd_HTH_TetR-type_CS"/>
</dbReference>
<dbReference type="InterPro" id="IPR001647">
    <property type="entry name" value="HTH_TetR"/>
</dbReference>
<evidence type="ECO:0000256" key="2">
    <source>
        <dbReference type="PROSITE-ProRule" id="PRU00335"/>
    </source>
</evidence>
<accession>A0AB33T5W6</accession>
<dbReference type="InterPro" id="IPR009057">
    <property type="entry name" value="Homeodomain-like_sf"/>
</dbReference>
<evidence type="ECO:0000313" key="4">
    <source>
        <dbReference type="EMBL" id="CPT33131.1"/>
    </source>
</evidence>
<dbReference type="PROSITE" id="PS50977">
    <property type="entry name" value="HTH_TETR_2"/>
    <property type="match status" value="1"/>
</dbReference>
<organism evidence="4 5">
    <name type="scientific">Mycobacteroides abscessus</name>
    <dbReference type="NCBI Taxonomy" id="36809"/>
    <lineage>
        <taxon>Bacteria</taxon>
        <taxon>Bacillati</taxon>
        <taxon>Actinomycetota</taxon>
        <taxon>Actinomycetes</taxon>
        <taxon>Mycobacteriales</taxon>
        <taxon>Mycobacteriaceae</taxon>
        <taxon>Mycobacteroides</taxon>
    </lineage>
</organism>
<dbReference type="Gene3D" id="1.10.357.10">
    <property type="entry name" value="Tetracycline Repressor, domain 2"/>
    <property type="match status" value="1"/>
</dbReference>
<evidence type="ECO:0000256" key="1">
    <source>
        <dbReference type="ARBA" id="ARBA00023125"/>
    </source>
</evidence>
<dbReference type="PANTHER" id="PTHR30055:SF160">
    <property type="entry name" value="TRANSCRIPTIONAL REGULATORY PROTEIN (PROBABLY ASNC-FAMILY)-RELATED"/>
    <property type="match status" value="1"/>
</dbReference>